<name>A0A4C1XRL3_EUMVA</name>
<organism evidence="2 3">
    <name type="scientific">Eumeta variegata</name>
    <name type="common">Bagworm moth</name>
    <name type="synonym">Eumeta japonica</name>
    <dbReference type="NCBI Taxonomy" id="151549"/>
    <lineage>
        <taxon>Eukaryota</taxon>
        <taxon>Metazoa</taxon>
        <taxon>Ecdysozoa</taxon>
        <taxon>Arthropoda</taxon>
        <taxon>Hexapoda</taxon>
        <taxon>Insecta</taxon>
        <taxon>Pterygota</taxon>
        <taxon>Neoptera</taxon>
        <taxon>Endopterygota</taxon>
        <taxon>Lepidoptera</taxon>
        <taxon>Glossata</taxon>
        <taxon>Ditrysia</taxon>
        <taxon>Tineoidea</taxon>
        <taxon>Psychidae</taxon>
        <taxon>Oiketicinae</taxon>
        <taxon>Eumeta</taxon>
    </lineage>
</organism>
<comment type="caution">
    <text evidence="2">The sequence shown here is derived from an EMBL/GenBank/DDBJ whole genome shotgun (WGS) entry which is preliminary data.</text>
</comment>
<dbReference type="InterPro" id="IPR050091">
    <property type="entry name" value="PKS_NRPS_Biosynth_Enz"/>
</dbReference>
<dbReference type="OrthoDB" id="3509362at2759"/>
<dbReference type="SUPFAM" id="SSF50129">
    <property type="entry name" value="GroES-like"/>
    <property type="match status" value="1"/>
</dbReference>
<proteinExistence type="predicted"/>
<dbReference type="Proteomes" id="UP000299102">
    <property type="component" value="Unassembled WGS sequence"/>
</dbReference>
<protein>
    <submittedName>
        <fullName evidence="2">Fatty acid synthase</fullName>
    </submittedName>
</protein>
<sequence>MQYVAQNSLLHSHLDFFLKTWEPLAMNTVSGSIRTYPTWKKVSRQVESEHVISFLALICKWKAESEKNKINLIITDTRTDSNCNLNEQLNKNLALMMYRNGSWGCEYYLPSNDDQVINPSTGMNTTVPGDTQSISRIEISEDASSKSVQVKYAGLTHYDVTEAAGATPNASDKGLHCMDYSGLNSRSDRVMGVVASGALAPSVVPDEDLLWPVPDHWTLEDAATVPQPYIHAFYCLCIKSKFQDESRILVHCGTGALGQAIISIALGMSCEVFTTVSSVQNKRFLKSLFPELEDNHICSCRDVSFEHVVMEQTNGEGCAFVVSCLDGELREVRSVIRMRLLFLIIKNAIIMCS</sequence>
<dbReference type="PANTHER" id="PTHR43775:SF23">
    <property type="entry name" value="FATTY ACID SYNTHASE 3"/>
    <property type="match status" value="1"/>
</dbReference>
<dbReference type="SUPFAM" id="SSF51735">
    <property type="entry name" value="NAD(P)-binding Rossmann-fold domains"/>
    <property type="match status" value="1"/>
</dbReference>
<dbReference type="GO" id="GO:0006633">
    <property type="term" value="P:fatty acid biosynthetic process"/>
    <property type="evidence" value="ECO:0007669"/>
    <property type="project" value="TreeGrafter"/>
</dbReference>
<dbReference type="STRING" id="151549.A0A4C1XRL3"/>
<dbReference type="PANTHER" id="PTHR43775">
    <property type="entry name" value="FATTY ACID SYNTHASE"/>
    <property type="match status" value="1"/>
</dbReference>
<dbReference type="InterPro" id="IPR011032">
    <property type="entry name" value="GroES-like_sf"/>
</dbReference>
<dbReference type="InterPro" id="IPR036291">
    <property type="entry name" value="NAD(P)-bd_dom_sf"/>
</dbReference>
<dbReference type="AlphaFoldDB" id="A0A4C1XRL3"/>
<dbReference type="EMBL" id="BGZK01000911">
    <property type="protein sequence ID" value="GBP64845.1"/>
    <property type="molecule type" value="Genomic_DNA"/>
</dbReference>
<evidence type="ECO:0000313" key="2">
    <source>
        <dbReference type="EMBL" id="GBP64845.1"/>
    </source>
</evidence>
<accession>A0A4C1XRL3</accession>
<dbReference type="GO" id="GO:0016491">
    <property type="term" value="F:oxidoreductase activity"/>
    <property type="evidence" value="ECO:0007669"/>
    <property type="project" value="InterPro"/>
</dbReference>
<dbReference type="CDD" id="cd05195">
    <property type="entry name" value="enoyl_red"/>
    <property type="match status" value="1"/>
</dbReference>
<dbReference type="GO" id="GO:0004312">
    <property type="term" value="F:fatty acid synthase activity"/>
    <property type="evidence" value="ECO:0007669"/>
    <property type="project" value="TreeGrafter"/>
</dbReference>
<gene>
    <name evidence="2" type="primary">Fasn</name>
    <name evidence="2" type="ORF">EVAR_89924_1</name>
</gene>
<dbReference type="Gene3D" id="3.90.180.10">
    <property type="entry name" value="Medium-chain alcohol dehydrogenases, catalytic domain"/>
    <property type="match status" value="1"/>
</dbReference>
<dbReference type="SMART" id="SM00829">
    <property type="entry name" value="PKS_ER"/>
    <property type="match status" value="1"/>
</dbReference>
<feature type="domain" description="Enoyl reductase (ER)" evidence="1">
    <location>
        <begin position="129"/>
        <end position="351"/>
    </location>
</feature>
<evidence type="ECO:0000313" key="3">
    <source>
        <dbReference type="Proteomes" id="UP000299102"/>
    </source>
</evidence>
<keyword evidence="3" id="KW-1185">Reference proteome</keyword>
<evidence type="ECO:0000259" key="1">
    <source>
        <dbReference type="SMART" id="SM00829"/>
    </source>
</evidence>
<reference evidence="2 3" key="1">
    <citation type="journal article" date="2019" name="Commun. Biol.">
        <title>The bagworm genome reveals a unique fibroin gene that provides high tensile strength.</title>
        <authorList>
            <person name="Kono N."/>
            <person name="Nakamura H."/>
            <person name="Ohtoshi R."/>
            <person name="Tomita M."/>
            <person name="Numata K."/>
            <person name="Arakawa K."/>
        </authorList>
    </citation>
    <scope>NUCLEOTIDE SEQUENCE [LARGE SCALE GENOMIC DNA]</scope>
</reference>
<dbReference type="InterPro" id="IPR020843">
    <property type="entry name" value="ER"/>
</dbReference>